<dbReference type="AlphaFoldDB" id="A0A8S9ZST4"/>
<name>A0A8S9ZST4_9BILA</name>
<dbReference type="Proteomes" id="UP000605970">
    <property type="component" value="Unassembled WGS sequence"/>
</dbReference>
<dbReference type="SMART" id="SM01126">
    <property type="entry name" value="DDE_Tnp_IS1595"/>
    <property type="match status" value="1"/>
</dbReference>
<comment type="caution">
    <text evidence="2">The sequence shown here is derived from an EMBL/GenBank/DDBJ whole genome shotgun (WGS) entry which is preliminary data.</text>
</comment>
<dbReference type="EMBL" id="JABEBT010000032">
    <property type="protein sequence ID" value="KAF7636211.1"/>
    <property type="molecule type" value="Genomic_DNA"/>
</dbReference>
<proteinExistence type="predicted"/>
<accession>A0A8S9ZST4</accession>
<dbReference type="OrthoDB" id="5862080at2759"/>
<evidence type="ECO:0000313" key="3">
    <source>
        <dbReference type="Proteomes" id="UP000605970"/>
    </source>
</evidence>
<dbReference type="PANTHER" id="PTHR47163">
    <property type="entry name" value="DDE_TNP_IS1595 DOMAIN-CONTAINING PROTEIN"/>
    <property type="match status" value="1"/>
</dbReference>
<dbReference type="InterPro" id="IPR053164">
    <property type="entry name" value="IS1016-like_transposase"/>
</dbReference>
<feature type="domain" description="ISXO2-like transposase" evidence="1">
    <location>
        <begin position="90"/>
        <end position="221"/>
    </location>
</feature>
<reference evidence="2" key="1">
    <citation type="journal article" date="2020" name="Ecol. Evol.">
        <title>Genome structure and content of the rice root-knot nematode (Meloidogyne graminicola).</title>
        <authorList>
            <person name="Phan N.T."/>
            <person name="Danchin E.G.J."/>
            <person name="Klopp C."/>
            <person name="Perfus-Barbeoch L."/>
            <person name="Kozlowski D.K."/>
            <person name="Koutsovoulos G.D."/>
            <person name="Lopez-Roques C."/>
            <person name="Bouchez O."/>
            <person name="Zahm M."/>
            <person name="Besnard G."/>
            <person name="Bellafiore S."/>
        </authorList>
    </citation>
    <scope>NUCLEOTIDE SEQUENCE</scope>
    <source>
        <strain evidence="2">VN-18</strain>
    </source>
</reference>
<keyword evidence="3" id="KW-1185">Reference proteome</keyword>
<dbReference type="NCBIfam" id="NF033547">
    <property type="entry name" value="transpos_IS1595"/>
    <property type="match status" value="1"/>
</dbReference>
<organism evidence="2 3">
    <name type="scientific">Meloidogyne graminicola</name>
    <dbReference type="NCBI Taxonomy" id="189291"/>
    <lineage>
        <taxon>Eukaryota</taxon>
        <taxon>Metazoa</taxon>
        <taxon>Ecdysozoa</taxon>
        <taxon>Nematoda</taxon>
        <taxon>Chromadorea</taxon>
        <taxon>Rhabditida</taxon>
        <taxon>Tylenchina</taxon>
        <taxon>Tylenchomorpha</taxon>
        <taxon>Tylenchoidea</taxon>
        <taxon>Meloidogynidae</taxon>
        <taxon>Meloidogyninae</taxon>
        <taxon>Meloidogyne</taxon>
    </lineage>
</organism>
<dbReference type="PANTHER" id="PTHR47163:SF2">
    <property type="entry name" value="SI:DKEY-17M8.2"/>
    <property type="match status" value="1"/>
</dbReference>
<sequence>MKLYLGKRNLWQCNTVGCRQQFGLRSGNWFSNTKLPFLKIVRFIYCWSEDLTSIAWCEKQLELSQCTTIDWNNYLREVCVAVLNNKKKQPIGGNGRIVEIDESLFSKRKNNSGRILPQMWIFGGICRETKECFLVIVPDRSANTLLSFIKDNIATGSTIYSDSWKGYITNEIEEAGFQHFKVNHQYNFIDPTSGCHTQTIERMWARHHMESYFAEFMWKKMIGDGDIFEEVMRAWEKYWTLE</sequence>
<evidence type="ECO:0000313" key="2">
    <source>
        <dbReference type="EMBL" id="KAF7636211.1"/>
    </source>
</evidence>
<evidence type="ECO:0000259" key="1">
    <source>
        <dbReference type="SMART" id="SM01126"/>
    </source>
</evidence>
<gene>
    <name evidence="2" type="ORF">Mgra_00004340</name>
</gene>
<dbReference type="InterPro" id="IPR024445">
    <property type="entry name" value="Tnp_ISXO2-like"/>
</dbReference>
<protein>
    <submittedName>
        <fullName evidence="2">Transposase, ISXO2-like domain-containing protein</fullName>
    </submittedName>
</protein>
<dbReference type="Pfam" id="PF12762">
    <property type="entry name" value="DDE_Tnp_IS1595"/>
    <property type="match status" value="1"/>
</dbReference>